<evidence type="ECO:0000256" key="3">
    <source>
        <dbReference type="ARBA" id="ARBA00022833"/>
    </source>
</evidence>
<feature type="region of interest" description="Disordered" evidence="5">
    <location>
        <begin position="150"/>
        <end position="171"/>
    </location>
</feature>
<dbReference type="PROSITE" id="PS50966">
    <property type="entry name" value="ZF_SWIM"/>
    <property type="match status" value="1"/>
</dbReference>
<organism evidence="7 8">
    <name type="scientific">Daucus carota subsp. sativus</name>
    <name type="common">Carrot</name>
    <dbReference type="NCBI Taxonomy" id="79200"/>
    <lineage>
        <taxon>Eukaryota</taxon>
        <taxon>Viridiplantae</taxon>
        <taxon>Streptophyta</taxon>
        <taxon>Embryophyta</taxon>
        <taxon>Tracheophyta</taxon>
        <taxon>Spermatophyta</taxon>
        <taxon>Magnoliopsida</taxon>
        <taxon>eudicotyledons</taxon>
        <taxon>Gunneridae</taxon>
        <taxon>Pentapetalae</taxon>
        <taxon>asterids</taxon>
        <taxon>campanulids</taxon>
        <taxon>Apiales</taxon>
        <taxon>Apiaceae</taxon>
        <taxon>Apioideae</taxon>
        <taxon>Scandiceae</taxon>
        <taxon>Daucinae</taxon>
        <taxon>Daucus</taxon>
        <taxon>Daucus sect. Daucus</taxon>
    </lineage>
</organism>
<dbReference type="Pfam" id="PF04434">
    <property type="entry name" value="SWIM"/>
    <property type="match status" value="1"/>
</dbReference>
<keyword evidence="8" id="KW-1185">Reference proteome</keyword>
<reference evidence="7" key="2">
    <citation type="submission" date="2022-03" db="EMBL/GenBank/DDBJ databases">
        <title>Draft title - Genomic analysis of global carrot germplasm unveils the trajectory of domestication and the origin of high carotenoid orange carrot.</title>
        <authorList>
            <person name="Iorizzo M."/>
            <person name="Ellison S."/>
            <person name="Senalik D."/>
            <person name="Macko-Podgorni A."/>
            <person name="Grzebelus D."/>
            <person name="Bostan H."/>
            <person name="Rolling W."/>
            <person name="Curaba J."/>
            <person name="Simon P."/>
        </authorList>
    </citation>
    <scope>NUCLEOTIDE SEQUENCE</scope>
    <source>
        <tissue evidence="7">Leaf</tissue>
    </source>
</reference>
<sequence>MPIIDMLTDIHDLLMERLHKKRDAMLTKDCIVVPRIKKVLDEAVKESNECSVLWDGKENFQVKWRGIGYCVNLREGTCSCRVWELSGIPCSHAICAIHKMRKNPVDYVSHWFKKDTYMKTYSHCLEVLRGEPFWEDTLGDEILPPPIVKQLRGRPKRQRRREGGGREEGGK</sequence>
<dbReference type="InterPro" id="IPR006564">
    <property type="entry name" value="Znf_PMZ"/>
</dbReference>
<protein>
    <recommendedName>
        <fullName evidence="6">SWIM-type domain-containing protein</fullName>
    </recommendedName>
</protein>
<accession>A0AAF0XCZ6</accession>
<keyword evidence="1" id="KW-0479">Metal-binding</keyword>
<dbReference type="EMBL" id="CP093348">
    <property type="protein sequence ID" value="WOH04689.1"/>
    <property type="molecule type" value="Genomic_DNA"/>
</dbReference>
<dbReference type="AlphaFoldDB" id="A0AAF0XCZ6"/>
<keyword evidence="2 4" id="KW-0863">Zinc-finger</keyword>
<gene>
    <name evidence="7" type="ORF">DCAR_0624101</name>
</gene>
<evidence type="ECO:0000313" key="7">
    <source>
        <dbReference type="EMBL" id="WOH04689.1"/>
    </source>
</evidence>
<feature type="domain" description="SWIM-type" evidence="6">
    <location>
        <begin position="69"/>
        <end position="101"/>
    </location>
</feature>
<feature type="compositionally biased region" description="Basic and acidic residues" evidence="5">
    <location>
        <begin position="161"/>
        <end position="171"/>
    </location>
</feature>
<dbReference type="PANTHER" id="PTHR31973:SF187">
    <property type="entry name" value="MUTATOR TRANSPOSASE MUDRA PROTEIN"/>
    <property type="match status" value="1"/>
</dbReference>
<evidence type="ECO:0000256" key="1">
    <source>
        <dbReference type="ARBA" id="ARBA00022723"/>
    </source>
</evidence>
<name>A0AAF0XCZ6_DAUCS</name>
<feature type="compositionally biased region" description="Basic residues" evidence="5">
    <location>
        <begin position="151"/>
        <end position="160"/>
    </location>
</feature>
<evidence type="ECO:0000256" key="5">
    <source>
        <dbReference type="SAM" id="MobiDB-lite"/>
    </source>
</evidence>
<proteinExistence type="predicted"/>
<evidence type="ECO:0000313" key="8">
    <source>
        <dbReference type="Proteomes" id="UP000077755"/>
    </source>
</evidence>
<dbReference type="GO" id="GO:0008270">
    <property type="term" value="F:zinc ion binding"/>
    <property type="evidence" value="ECO:0007669"/>
    <property type="project" value="UniProtKB-KW"/>
</dbReference>
<dbReference type="Proteomes" id="UP000077755">
    <property type="component" value="Chromosome 6"/>
</dbReference>
<evidence type="ECO:0000256" key="2">
    <source>
        <dbReference type="ARBA" id="ARBA00022771"/>
    </source>
</evidence>
<dbReference type="InterPro" id="IPR007527">
    <property type="entry name" value="Znf_SWIM"/>
</dbReference>
<reference evidence="7" key="1">
    <citation type="journal article" date="2016" name="Nat. Genet.">
        <title>A high-quality carrot genome assembly provides new insights into carotenoid accumulation and asterid genome evolution.</title>
        <authorList>
            <person name="Iorizzo M."/>
            <person name="Ellison S."/>
            <person name="Senalik D."/>
            <person name="Zeng P."/>
            <person name="Satapoomin P."/>
            <person name="Huang J."/>
            <person name="Bowman M."/>
            <person name="Iovene M."/>
            <person name="Sanseverino W."/>
            <person name="Cavagnaro P."/>
            <person name="Yildiz M."/>
            <person name="Macko-Podgorni A."/>
            <person name="Moranska E."/>
            <person name="Grzebelus E."/>
            <person name="Grzebelus D."/>
            <person name="Ashrafi H."/>
            <person name="Zheng Z."/>
            <person name="Cheng S."/>
            <person name="Spooner D."/>
            <person name="Van Deynze A."/>
            <person name="Simon P."/>
        </authorList>
    </citation>
    <scope>NUCLEOTIDE SEQUENCE</scope>
    <source>
        <tissue evidence="7">Leaf</tissue>
    </source>
</reference>
<evidence type="ECO:0000259" key="6">
    <source>
        <dbReference type="PROSITE" id="PS50966"/>
    </source>
</evidence>
<evidence type="ECO:0000256" key="4">
    <source>
        <dbReference type="PROSITE-ProRule" id="PRU00325"/>
    </source>
</evidence>
<dbReference type="SMART" id="SM00575">
    <property type="entry name" value="ZnF_PMZ"/>
    <property type="match status" value="1"/>
</dbReference>
<dbReference type="PANTHER" id="PTHR31973">
    <property type="entry name" value="POLYPROTEIN, PUTATIVE-RELATED"/>
    <property type="match status" value="1"/>
</dbReference>
<keyword evidence="3" id="KW-0862">Zinc</keyword>